<protein>
    <submittedName>
        <fullName evidence="1">Uncharacterized protein</fullName>
    </submittedName>
</protein>
<dbReference type="AlphaFoldDB" id="A0A147GPW7"/>
<proteinExistence type="predicted"/>
<evidence type="ECO:0000313" key="1">
    <source>
        <dbReference type="EMBL" id="KTT16779.1"/>
    </source>
</evidence>
<comment type="caution">
    <text evidence="1">The sequence shown here is derived from an EMBL/GenBank/DDBJ whole genome shotgun (WGS) entry which is preliminary data.</text>
</comment>
<sequence length="101" mass="11210">MNAIKEARRYIERRPPEDPAARTLAALVLALETDRGFDLSSLYGLDYKSFDLAIEVLRDWRLDRYYAGKAKLFDISMQVHEAPAAEVSAEPASGTATTSSS</sequence>
<dbReference type="Proteomes" id="UP000072741">
    <property type="component" value="Unassembled WGS sequence"/>
</dbReference>
<accession>A0A147GPW7</accession>
<organism evidence="1 2">
    <name type="scientific">Pseudacidovorax intermedius</name>
    <dbReference type="NCBI Taxonomy" id="433924"/>
    <lineage>
        <taxon>Bacteria</taxon>
        <taxon>Pseudomonadati</taxon>
        <taxon>Pseudomonadota</taxon>
        <taxon>Betaproteobacteria</taxon>
        <taxon>Burkholderiales</taxon>
        <taxon>Comamonadaceae</taxon>
        <taxon>Pseudacidovorax</taxon>
    </lineage>
</organism>
<keyword evidence="2" id="KW-1185">Reference proteome</keyword>
<name>A0A147GPW7_9BURK</name>
<evidence type="ECO:0000313" key="2">
    <source>
        <dbReference type="Proteomes" id="UP000072741"/>
    </source>
</evidence>
<dbReference type="EMBL" id="LDSL01000121">
    <property type="protein sequence ID" value="KTT16779.1"/>
    <property type="molecule type" value="Genomic_DNA"/>
</dbReference>
<reference evidence="1 2" key="1">
    <citation type="journal article" date="2016" name="Front. Microbiol.">
        <title>Genomic Resource of Rice Seed Associated Bacteria.</title>
        <authorList>
            <person name="Midha S."/>
            <person name="Bansal K."/>
            <person name="Sharma S."/>
            <person name="Kumar N."/>
            <person name="Patil P.P."/>
            <person name="Chaudhry V."/>
            <person name="Patil P.B."/>
        </authorList>
    </citation>
    <scope>NUCLEOTIDE SEQUENCE [LARGE SCALE GENOMIC DNA]</scope>
    <source>
        <strain evidence="1 2">NS331</strain>
    </source>
</reference>
<dbReference type="RefSeq" id="WP_058643334.1">
    <property type="nucleotide sequence ID" value="NZ_LDSL01000121.1"/>
</dbReference>
<gene>
    <name evidence="1" type="ORF">NS331_18020</name>
</gene>